<name>A0A0A3IL89_9BACI</name>
<dbReference type="AlphaFoldDB" id="A0A0A3IL89"/>
<dbReference type="RefSeq" id="WP_036154003.1">
    <property type="nucleotide sequence ID" value="NZ_AVCX01000007.1"/>
</dbReference>
<dbReference type="Proteomes" id="UP000030437">
    <property type="component" value="Unassembled WGS sequence"/>
</dbReference>
<accession>A0A0A3IL89</accession>
<evidence type="ECO:0000313" key="2">
    <source>
        <dbReference type="Proteomes" id="UP000030437"/>
    </source>
</evidence>
<comment type="caution">
    <text evidence="1">The sequence shown here is derived from an EMBL/GenBank/DDBJ whole genome shotgun (WGS) entry which is preliminary data.</text>
</comment>
<reference evidence="1 2" key="1">
    <citation type="submission" date="2014-02" db="EMBL/GenBank/DDBJ databases">
        <title>Draft genome sequence of Lysinibacillus odysseyi NBRC 100172.</title>
        <authorList>
            <person name="Zhang F."/>
            <person name="Wang G."/>
            <person name="Zhang L."/>
        </authorList>
    </citation>
    <scope>NUCLEOTIDE SEQUENCE [LARGE SCALE GENOMIC DNA]</scope>
    <source>
        <strain evidence="1 2">NBRC 100172</strain>
    </source>
</reference>
<dbReference type="EMBL" id="JPVP01000054">
    <property type="protein sequence ID" value="KGR85519.1"/>
    <property type="molecule type" value="Genomic_DNA"/>
</dbReference>
<sequence length="255" mass="30104">MMKQILAFESIEEYDLYKEDIEKLHSKWESYQELLVKEFDLREFPKAIVWTTSENATSVFSKVPVPAYTNRDTIYMTPSVQEWRAFHLSQLDGLETAEHSHIQEIKNYFNSITIDHVFCIAAHELTHHIELFPDEFEDGRFDSIWFEEGMCEYMSQKFTLTAEQFKEARAIDQKMIQLFKEKYGRHSLDDFGTGSYGTDTLPAIMLNYWRSSSAIQYLVEECHEGDIKKVFQLYAEWDKCGRTQPLTEFFGVSHF</sequence>
<gene>
    <name evidence="1" type="ORF">CD32_09905</name>
</gene>
<evidence type="ECO:0000313" key="1">
    <source>
        <dbReference type="EMBL" id="KGR85519.1"/>
    </source>
</evidence>
<organism evidence="1 2">
    <name type="scientific">Lysinibacillus odysseyi 34hs-1 = NBRC 100172</name>
    <dbReference type="NCBI Taxonomy" id="1220589"/>
    <lineage>
        <taxon>Bacteria</taxon>
        <taxon>Bacillati</taxon>
        <taxon>Bacillota</taxon>
        <taxon>Bacilli</taxon>
        <taxon>Bacillales</taxon>
        <taxon>Bacillaceae</taxon>
        <taxon>Lysinibacillus</taxon>
    </lineage>
</organism>
<dbReference type="eggNOG" id="ENOG502Z8NC">
    <property type="taxonomic scope" value="Bacteria"/>
</dbReference>
<protein>
    <submittedName>
        <fullName evidence="1">Uncharacterized protein</fullName>
    </submittedName>
</protein>
<keyword evidence="2" id="KW-1185">Reference proteome</keyword>
<dbReference type="OrthoDB" id="2354703at2"/>
<proteinExistence type="predicted"/>